<dbReference type="PROSITE" id="PS50088">
    <property type="entry name" value="ANK_REPEAT"/>
    <property type="match status" value="2"/>
</dbReference>
<feature type="region of interest" description="Disordered" evidence="4">
    <location>
        <begin position="2872"/>
        <end position="2897"/>
    </location>
</feature>
<feature type="region of interest" description="Disordered" evidence="4">
    <location>
        <begin position="3666"/>
        <end position="3690"/>
    </location>
</feature>
<feature type="region of interest" description="Disordered" evidence="4">
    <location>
        <begin position="800"/>
        <end position="822"/>
    </location>
</feature>
<feature type="region of interest" description="Disordered" evidence="4">
    <location>
        <begin position="5223"/>
        <end position="5299"/>
    </location>
</feature>
<evidence type="ECO:0000256" key="4">
    <source>
        <dbReference type="SAM" id="MobiDB-lite"/>
    </source>
</evidence>
<keyword evidence="2 3" id="KW-0040">ANK repeat</keyword>
<feature type="region of interest" description="Disordered" evidence="4">
    <location>
        <begin position="5175"/>
        <end position="5206"/>
    </location>
</feature>
<feature type="region of interest" description="Disordered" evidence="4">
    <location>
        <begin position="5443"/>
        <end position="5486"/>
    </location>
</feature>
<dbReference type="PANTHER" id="PTHR24123">
    <property type="entry name" value="ANKYRIN REPEAT-CONTAINING"/>
    <property type="match status" value="1"/>
</dbReference>
<reference evidence="6" key="2">
    <citation type="journal article" date="2021" name="Sci. Data">
        <title>Chromosome-scale genome sequencing, assembly and annotation of six genomes from subfamily Leishmaniinae.</title>
        <authorList>
            <person name="Almutairi H."/>
            <person name="Urbaniak M.D."/>
            <person name="Bates M.D."/>
            <person name="Jariyapan N."/>
            <person name="Kwakye-Nuako G."/>
            <person name="Thomaz Soccol V."/>
            <person name="Al-Salem W.S."/>
            <person name="Dillon R.J."/>
            <person name="Bates P.A."/>
            <person name="Gatherer D."/>
        </authorList>
    </citation>
    <scope>NUCLEOTIDE SEQUENCE [LARGE SCALE GENOMIC DNA]</scope>
</reference>
<feature type="region of interest" description="Disordered" evidence="4">
    <location>
        <begin position="1781"/>
        <end position="1818"/>
    </location>
</feature>
<feature type="compositionally biased region" description="Low complexity" evidence="4">
    <location>
        <begin position="2962"/>
        <end position="2995"/>
    </location>
</feature>
<proteinExistence type="predicted"/>
<feature type="region of interest" description="Disordered" evidence="4">
    <location>
        <begin position="318"/>
        <end position="376"/>
    </location>
</feature>
<dbReference type="Pfam" id="PF12796">
    <property type="entry name" value="Ank_2"/>
    <property type="match status" value="1"/>
</dbReference>
<dbReference type="RefSeq" id="XP_067063917.1">
    <property type="nucleotide sequence ID" value="XM_067208405.1"/>
</dbReference>
<accession>A0A836GT90</accession>
<dbReference type="Gene3D" id="1.25.40.20">
    <property type="entry name" value="Ankyrin repeat-containing domain"/>
    <property type="match status" value="3"/>
</dbReference>
<feature type="compositionally biased region" description="Polar residues" evidence="4">
    <location>
        <begin position="800"/>
        <end position="820"/>
    </location>
</feature>
<feature type="repeat" description="ANK" evidence="3">
    <location>
        <begin position="2166"/>
        <end position="2198"/>
    </location>
</feature>
<feature type="region of interest" description="Disordered" evidence="4">
    <location>
        <begin position="901"/>
        <end position="923"/>
    </location>
</feature>
<dbReference type="EMBL" id="JAFHLR010000019">
    <property type="protein sequence ID" value="KAG5480916.1"/>
    <property type="molecule type" value="Genomic_DNA"/>
</dbReference>
<feature type="region of interest" description="Disordered" evidence="4">
    <location>
        <begin position="3815"/>
        <end position="3834"/>
    </location>
</feature>
<evidence type="ECO:0008006" key="7">
    <source>
        <dbReference type="Google" id="ProtNLM"/>
    </source>
</evidence>
<evidence type="ECO:0000256" key="1">
    <source>
        <dbReference type="ARBA" id="ARBA00022737"/>
    </source>
</evidence>
<dbReference type="PROSITE" id="PS50297">
    <property type="entry name" value="ANK_REP_REGION"/>
    <property type="match status" value="1"/>
</dbReference>
<name>A0A836GT90_9TRYP</name>
<feature type="compositionally biased region" description="Basic and acidic residues" evidence="4">
    <location>
        <begin position="5184"/>
        <end position="5199"/>
    </location>
</feature>
<feature type="compositionally biased region" description="Polar residues" evidence="4">
    <location>
        <begin position="1540"/>
        <end position="1550"/>
    </location>
</feature>
<feature type="region of interest" description="Disordered" evidence="4">
    <location>
        <begin position="1537"/>
        <end position="1562"/>
    </location>
</feature>
<organism evidence="5 6">
    <name type="scientific">Leishmania orientalis</name>
    <dbReference type="NCBI Taxonomy" id="2249476"/>
    <lineage>
        <taxon>Eukaryota</taxon>
        <taxon>Discoba</taxon>
        <taxon>Euglenozoa</taxon>
        <taxon>Kinetoplastea</taxon>
        <taxon>Metakinetoplastina</taxon>
        <taxon>Trypanosomatida</taxon>
        <taxon>Trypanosomatidae</taxon>
        <taxon>Leishmaniinae</taxon>
        <taxon>Leishmania</taxon>
    </lineage>
</organism>
<feature type="region of interest" description="Disordered" evidence="4">
    <location>
        <begin position="5606"/>
        <end position="5627"/>
    </location>
</feature>
<feature type="region of interest" description="Disordered" evidence="4">
    <location>
        <begin position="2953"/>
        <end position="3030"/>
    </location>
</feature>
<dbReference type="SUPFAM" id="SSF48403">
    <property type="entry name" value="Ankyrin repeat"/>
    <property type="match status" value="1"/>
</dbReference>
<feature type="region of interest" description="Disordered" evidence="4">
    <location>
        <begin position="4013"/>
        <end position="4037"/>
    </location>
</feature>
<feature type="region of interest" description="Disordered" evidence="4">
    <location>
        <begin position="4486"/>
        <end position="4569"/>
    </location>
</feature>
<feature type="region of interest" description="Disordered" evidence="4">
    <location>
        <begin position="3565"/>
        <end position="3595"/>
    </location>
</feature>
<dbReference type="InterPro" id="IPR036770">
    <property type="entry name" value="Ankyrin_rpt-contain_sf"/>
</dbReference>
<feature type="region of interest" description="Disordered" evidence="4">
    <location>
        <begin position="3085"/>
        <end position="3107"/>
    </location>
</feature>
<evidence type="ECO:0000313" key="6">
    <source>
        <dbReference type="Proteomes" id="UP000674143"/>
    </source>
</evidence>
<dbReference type="Proteomes" id="UP000674143">
    <property type="component" value="Unassembled WGS sequence"/>
</dbReference>
<dbReference type="InterPro" id="IPR002110">
    <property type="entry name" value="Ankyrin_rpt"/>
</dbReference>
<dbReference type="KEGG" id="loi:92362339"/>
<dbReference type="FunFam" id="1.25.40.20:FF:000669">
    <property type="entry name" value="SPRY domain/Ankyrin repeats (3 copies), putative"/>
    <property type="match status" value="1"/>
</dbReference>
<feature type="compositionally biased region" description="Polar residues" evidence="4">
    <location>
        <begin position="2677"/>
        <end position="2692"/>
    </location>
</feature>
<feature type="region of interest" description="Disordered" evidence="4">
    <location>
        <begin position="2649"/>
        <end position="2693"/>
    </location>
</feature>
<feature type="region of interest" description="Disordered" evidence="4">
    <location>
        <begin position="142"/>
        <end position="169"/>
    </location>
</feature>
<evidence type="ECO:0000256" key="2">
    <source>
        <dbReference type="ARBA" id="ARBA00023043"/>
    </source>
</evidence>
<evidence type="ECO:0000313" key="5">
    <source>
        <dbReference type="EMBL" id="KAG5480916.1"/>
    </source>
</evidence>
<gene>
    <name evidence="5" type="ORF">LSCM4_06486</name>
</gene>
<evidence type="ECO:0000256" key="3">
    <source>
        <dbReference type="PROSITE-ProRule" id="PRU00023"/>
    </source>
</evidence>
<keyword evidence="1" id="KW-0677">Repeat</keyword>
<protein>
    <recommendedName>
        <fullName evidence="7">Ankyrin repeats (3 copies) family protein</fullName>
    </recommendedName>
</protein>
<reference evidence="6" key="1">
    <citation type="journal article" date="2021" name="Microbiol. Resour. Announc.">
        <title>LGAAP: Leishmaniinae Genome Assembly and Annotation Pipeline.</title>
        <authorList>
            <person name="Almutairi H."/>
            <person name="Urbaniak M.D."/>
            <person name="Bates M.D."/>
            <person name="Jariyapan N."/>
            <person name="Kwakye-Nuako G."/>
            <person name="Thomaz-Soccol V."/>
            <person name="Al-Salem W.S."/>
            <person name="Dillon R.J."/>
            <person name="Bates P.A."/>
            <person name="Gatherer D."/>
        </authorList>
    </citation>
    <scope>NUCLEOTIDE SEQUENCE [LARGE SCALE GENOMIC DNA]</scope>
</reference>
<feature type="compositionally biased region" description="Polar residues" evidence="4">
    <location>
        <begin position="342"/>
        <end position="353"/>
    </location>
</feature>
<feature type="region of interest" description="Disordered" evidence="4">
    <location>
        <begin position="5357"/>
        <end position="5411"/>
    </location>
</feature>
<feature type="compositionally biased region" description="Acidic residues" evidence="4">
    <location>
        <begin position="3823"/>
        <end position="3833"/>
    </location>
</feature>
<dbReference type="PANTHER" id="PTHR24123:SF33">
    <property type="entry name" value="PROTEIN HOS4"/>
    <property type="match status" value="1"/>
</dbReference>
<dbReference type="InterPro" id="IPR051165">
    <property type="entry name" value="Multifunctional_ANK_Repeat"/>
</dbReference>
<dbReference type="SMART" id="SM00248">
    <property type="entry name" value="ANK"/>
    <property type="match status" value="14"/>
</dbReference>
<feature type="compositionally biased region" description="Low complexity" evidence="4">
    <location>
        <begin position="2875"/>
        <end position="2890"/>
    </location>
</feature>
<feature type="region of interest" description="Disordered" evidence="4">
    <location>
        <begin position="4771"/>
        <end position="4802"/>
    </location>
</feature>
<feature type="region of interest" description="Disordered" evidence="4">
    <location>
        <begin position="1415"/>
        <end position="1446"/>
    </location>
</feature>
<feature type="region of interest" description="Disordered" evidence="4">
    <location>
        <begin position="1687"/>
        <end position="1706"/>
    </location>
</feature>
<feature type="region of interest" description="Disordered" evidence="4">
    <location>
        <begin position="4966"/>
        <end position="4992"/>
    </location>
</feature>
<feature type="compositionally biased region" description="Basic and acidic residues" evidence="4">
    <location>
        <begin position="3565"/>
        <end position="3585"/>
    </location>
</feature>
<feature type="repeat" description="ANK" evidence="3">
    <location>
        <begin position="2376"/>
        <end position="2398"/>
    </location>
</feature>
<sequence>MDTSIRAPATAATDPPVAGRKLNTVRCATQQPFNAALQAEAATFLMHGKVADAAAGLSKHDLQSLAVCQKQPSVPPELLIELEDGEQVGYPPSKALLHGSASAAAVANSSVTLPGKLNPCACTTDAFDAWLRAVVQSIPTSAESNGVKKHGDGRRRPGSGGSRGKTGCATEVSREQTLYTALELLETAARLLQRRTVLCHDQDRLLHAYYDALEEDIHQYAKAMTASIAAQGTAHRTDSTPLQQLLPPEQHKFSSYHHHLRMHKRGAPLQHNTEEQRKLQGRLEKLYYVLLKLEEVEGVSNSILGEGQRAPLLIQSQRQNTDDLRSGGSKAESVVGPGAGKNSISAGSNTDSPSALELACSSRGGDEESEAAMGDPALPSSRRLAAMGCRVRRLRRQLRLPLAASRVTSRLRNELILSFSARVLALRETAPFTSEIYVPAAAAAASSAPQFSDDAALQKQSSYSMSAFVEWYVQRVMDPLAISQLLSIVPRDCVVTTTCRLVYACEAHASLRSSRALPDLGPVLLRAVAEGRADVVSQLLLSSSVSYRSALAHPMDCQTCFFSGLLGGQLDVLTRLVEQQSWHVNALHVLLFMSAPWNAASAAMVSHGCYVYQRALLGRIQAFLSVAERALAAGGPALTGTSTFSLGKNATDSPNISTSGGGDCEGGDAALAALRTAQLLGANAEGKKLMATLGDLFGSDSSSAARGGQKNGKKDGNRESTGSTSASASSMLSMIPASRAAAAAPPVFLSGALNRLRLFLAVRSATLQYERRQQDLQWAKLLDNVKSAPTGGGDACPTVASTTHGLGSSSKNSPGLQASSPEHLHDPAAAIARTDHGEASFSSAVEASFSFAHVLHQHQLDAFTAVALCPLRCQMCPSFTTPQLQRVDAWSYGPLQPTIATTTPLSTMSGTGSEGGATQSSEQLVSLAEQERALNGVVEDDRRCNEHLRDRLHSSSILPSPRRRPITALLMRSDTAFDMKARSWHTYPAVGEAVLAEDREHYESSIHSGKLSMKAHGASKPDAGRQSARETRLQRLVSPWHSCSATGVLLSSLPFRYSFSLPLEDVRRVAQDAKQRRAARTLYGSSAVGMGGKSIFDHDDGGGSDDYQHQMYGVGSVAVNPTDPHACSAPPPPAMPDLYYEVQMSAEYLVALYAAGQLGATSHDISSIALAHSASSPLSEDAVHRLCENCVVVGLCDAITAAQANGCTHGPSKPHVVTHLGHKPGGGGVVEAMERGRSGDDCGLAAGGNSTSDESDTWSAGVSVSVIAHEEVTARSPTSTAPSDGAPSADVFYLCLWRHQQSSVRAMKAAPAPLSHMDGGAEEASKITSAAYLRLKLPRCAPPPLAMEAKDAAAHDSGLHRDAVAKGNAAYAAEAYAAAADAATATASTNVWLPTITRACREDVLRAVAKARQQQAAAAQEAGEQARKSQRGATDPPHPPSSSALSPCVDCEVAATVVLGLLFSPSAGTMRLRLNNYTEFEEITLGLGLGNQAEATTATASASPPAPVLPSLLYPAATLSLNESGWRSWCGHQTRKWARLQQQGAPQANHHTPLPPTSSPSSSSLSVSNAVLRFSFDVSELLLGPPLPHQAGIVAPTGTVGHATEAAHLSQKAQEQGRVREPIGAWAPQPVAPSLQTLQPIALLDSSVKFAQMLSVLTDVSLLAATKQSGNKSQQQQQLFRLGNSDGAAVEDEEDEAGSAAAVVSRGAAPPAHLTVSLASSRDRRSRAAMMWVQRLLNTPGGGAVSTSADSSSVSNVYDSADIFFPPIRIFRHSCHSPPHELYPLSTPSSVTGDGDDAEERSRRTQQQQHRQRRGNRLIGLGSAGTGSHACVSGAPSILFANACWHDIVPENARLTPLCAALASRQRTMAYVIATHPLTRFCGPSGDEVNTAESHMWQQEQQQPQQRRTALYAACALRYVEVVQVLLERIPVEELLSYFGLVIESEARAALQRCYAKANAMFLQSYRLRTLTAQSLSTLADADRVDSNSIDNNSTAVRSAADFRGAATATVAAAEVSKSGGSAAATSTPGVPYLTNDKQRALLDVSTMYSSSRSSYTPLHVALLGVALENGDEDNEGFDEGDAVDGGTEEACMYSPNARLSRQTACVTVLLNCLYDLLCVAPASNATALKSQQCQTAPPEAQARGRRLSLMSRELLADALNLQSRTGETALLLAVRHNNVSIALRLLKLGAQPACMDRVTRLLSLELACANRCTPIAEALLQPHNAGGVADSTVSTSVYATSPVLLNHAGIATALCWCAINNMPSVMQRLLACDGVDVESGFEGSSPLHLAIAFGSEAAALTLLNGTQPRKAVTVSAHKGRSGGAEAAPVMSVSGDAGQRGAAGPVASTAPPATTVSVAKSHKRPFMDVNIPHERTRCTPLHLACERGQLNVIRALLQSWHAQLNVTAAYTNNTPLLTAVASGREEAALRVLEYSKDQLRRGRAVLDLCAVDQNGDTALHLAASRGLSLALEYMLVQFSEEEVTLLATLHPTLSASPAYQKAICIVPVHAVNKQGKTALLAAVQRDQTETAELLVSMFIDSAEAQKVGDVAVTFGSESGSEPPNSSIDAAVSSPSASEAAAASASSSLASPPSQLGGPLIDGTCMALHQAHRKHLDSVVQLMLSAPPGLFPCTAAFRKSVQAYKRQQADRQHSAALSRGVSSNGNVHPAFAADESGGPSSASAAYKNASQGSPAVAQDRGSFVRLMLTRAAGPTISPKDALHVLLRGFALPELFVYLSEVAVESAALGVQRGTAMAYSELLIGYLQEHAGSVVAPTRAVIFCRDVLLCLQQWMLSEASVARERLAASRCHRTRSGGVDDLTCTQLLPEMEKSDKLWQKKQDQRDLEEAPMGWLCRVLLVPNASVGGGVCSKAERPQLSSPESAPSSSVFSGDVPSGAEEAQRYRDALKTTLKRKTLSLEVARMIRLHGRSNGGARAIEEIKSLVQAHVKAKVNARSKRVGRATAATGAAAAQSPTQRSSSSSRSSLSALTHSCSPKNMRDVAEEDAAEDRDGSVDLGATTAARSKHPTRRTVDVVGNELVFTTPMGFTVLQLAATLSLPDVVAFLVKAYKLDPLHAPAQSMYTSVARSAAQPPQPRHSSAGAQGDKEAARVRQVVARTVRALAGTVVSYPDRGDFGSANGGASTMREDGSGWFCWTPYRLAVRSGNTLTVKTLLLAGDVVVSTAGVVAEAPLREVCYTGTPASVLRSGKGIEDRTAVGDAGATAATATLPASVLVDYKEPVWLDPYQRTALQERIVVATTCGSTPPASSSSSSAATATAPTLPEALAMVHLLLKHGAQSNGLFDSTGSDAWLLAVAGSGAADLAITLDSCTVRCRGAGRGERTLLSADTRESFSRLSPSKASPSTVTSLLSIRASAGEAAGQRCVDLLLRFRAPSLERAPASRSDPGTRFAGALESVESQIFEEELLRHAHRLLYQWRRLPCMRLAPTRTAAAKSARTSWRASGTGVDMRNGNGSKGCDAAKHGNSVFEEADALCARHEEQQRLLHASAETTSPCGDEATSLSYPTHAATLAWSGSFTSLSAFTPAQEMAGLSCATASGRAMAPDRKELASRHASEADSLAERESATPPSAPTVSVESRKAQLIAALRLCYRVVLLYTCVEYAPLQLLQLVRVFGTAAIPLSARHPLSGDSVTTRLLRKAHARLLAGTSGGGGGSRDSSPPQGGLGSDGVSLPMSVLSEPPCTSDPAADPEARVLVDTCVALVHVLSDAANRLPSDPPEPQSQATSVAATAARCALCSVLFQPSCDGETTLSLAARIAYAPLISVLVQSGAAASPAPCRRNRGRQRSWRDSHKTCIVPRRDDGDDTEAGDDDGTGVYDVSGLPVSSRCSLSTNLADVVVRALLATRVYYPTQGIGTLRVLLRHMPHEPARRAFLRSVYPNVHPLPALQLAMENVDIASEFLTTPDCMNALWTNLLYAHFTHQLDTAVRATAKAWNALLRVVLPGAPAVPIYLVMCAAVRDESSAEALNASRSSMNARSSQAVPSLLHRQQSLTSLTRSLSTAGKRPKARPAPSETSNWSHVVRRTNLFLQLMSMSVAETLMNKNSQPPPHVSAAASTLSPIATKAAGKAQRVQTTSPLLHEAKRAGSFSSLTNDGQPPSHGLSGTLLWDTIELAVRYDDKDVLRYLLQLRLPDVVIKHINSIQQQQALSSTGTFGGTYSSLSASTRAMEAASAAILANYPSFSGVSTTSQATLVLERLQRLLWWEALQERHVDLLAVAAGSVATLRFLHMSSPPEVLSQMTSMRYDRIDVKSGTPEGVSHAPDIVAPVAATTASTEELMGALQKAPTSSPVHSATLPECCSSRNSGFASPLMASVVSSTAEAAVTAAYELAKSPFSAGDATTILSADGRAWPAAPTLASPVFSAAEWASSSIVVNMAEAPDERSGTFPRADAPQPLQLKTGQHHEEEESLAAVEDAELHFMESCVQNGRRRLAAVEERRRRVTSVTWGLGATACALKLPRAQSNAGAVSPANADTSKAPAAPGAHAGMQSQRTPTQPSLTPKSAASRAANDDMRRGTSAVFPGRVTAAPRAARQPRITPNDSIGDVGPGEDLSVAITAASTADARRAMQRRGRPKMAPPVKAIASAKEAGGKSPRTPTPPPVVEPEAVYFMYLQLDWALHSTRLLRSPRPSSGTLETILFLLDQRAALSVPVVDLFLAGTAAPSSAAGAAPQQDPGKVGARPELALSLRYQTREHGDTLLHLLVIHDQCQLAEYYLGYCHLWFVSNALDPEPVSGRPGRFPIDEAAMWLAHDPSGDNLNDDDNDSRLRSGGGYSGREAQERSTYVIQQQRPHSRGFSSRIAEVVPREFLRCMLRVNAHGLTAFDYAHTPAMLQLLQWYGCVPPTYRPNPRAFQRVVLFDPGNGREHGDVREAYTFVGSRGGDDGDVVNRWTPTSESTSGTAPRRRKVLRFFPVPRLILATDNFVALMDPTGTELASTIGTAATSLACSASSGTTDRQSRRRRAAADGSVTEEDVLVAPRARQQQLNDRQVAAMLNAEQRQLQLSRQRRQQQERAKALLFEQVAAQSHSIVAGNSGSSSEAYKSVRSGALPYLTRAVTAQRRQQWEVQRHPPCNEKALWHNALEAQRLSASAFTKAPVRGRLRQRKVSDDAGSDGGVARVLPILLSEEVSLLHIGLCSFADELVRLYGELQTVSASAAAAGHNDSNSDTRTHRTGDKEVDADSNGANDDFALSAYSRLLLPPSVTGSSAAQQQQQEEEDHEERKPHTDDTLVGAPREMGHPGSTRASKTSRTDGMVPPRAPALGGPIGGAPPPAQQSPRLPSVSATNVAVTTWEGLRPREGATTPPRLSQLDVMFLLECQQFVVYPLSLPGSNSAVGVVNADDDDPHEEGTASRSRARGGDGLSVRIGNAGRPPGSERRKAAPSLSSLGKGPADVVELPAVVKRCTGGSIDTVKQQSVVAGSGALMKGTSSSSSTVHGAAGRSPSPSRQPYARRERGGSVHDAPPSDLPLLRSFLARKAADDQSSEMVDISAHRYDAALLVSLTPMLLCSIGGSGGGARTSAAATMRNLAERLMDTRWKQFGSRPVISCTRTGDATTATEVVALLNVPPFTRLDALRLQSHRVPFSATAAADERRPAMSTETPGSAATRVPTDMAARLEEWVARRWPPHEPSPRLPLTYPMTAHRQMNEDKRIEDSYEDDEGAVLSVLDKASPVGGVATTAQQALMRVLLKRFTAATGAQLSEQMGLIITPNYDVEEVGDTAAALRDIEAKAAALPAARKKRR</sequence>
<dbReference type="GeneID" id="92362339"/>
<feature type="compositionally biased region" description="Polar residues" evidence="4">
    <location>
        <begin position="4508"/>
        <end position="4523"/>
    </location>
</feature>
<feature type="compositionally biased region" description="Basic residues" evidence="4">
    <location>
        <begin position="147"/>
        <end position="157"/>
    </location>
</feature>
<feature type="region of interest" description="Disordered" evidence="4">
    <location>
        <begin position="701"/>
        <end position="727"/>
    </location>
</feature>
<comment type="caution">
    <text evidence="5">The sequence shown here is derived from an EMBL/GenBank/DDBJ whole genome shotgun (WGS) entry which is preliminary data.</text>
</comment>
<keyword evidence="6" id="KW-1185">Reference proteome</keyword>